<feature type="transmembrane region" description="Helical" evidence="2">
    <location>
        <begin position="46"/>
        <end position="72"/>
    </location>
</feature>
<keyword evidence="2" id="KW-1133">Transmembrane helix</keyword>
<feature type="transmembrane region" description="Helical" evidence="2">
    <location>
        <begin position="92"/>
        <end position="110"/>
    </location>
</feature>
<keyword evidence="5" id="KW-1185">Reference proteome</keyword>
<dbReference type="PANTHER" id="PTHR40465">
    <property type="entry name" value="CHROMOSOME 1, WHOLE GENOME SHOTGUN SEQUENCE"/>
    <property type="match status" value="1"/>
</dbReference>
<keyword evidence="2" id="KW-0472">Membrane</keyword>
<dbReference type="AlphaFoldDB" id="A0A8H5G598"/>
<evidence type="ECO:0000256" key="2">
    <source>
        <dbReference type="SAM" id="Phobius"/>
    </source>
</evidence>
<accession>A0A8H5G598</accession>
<reference evidence="4 5" key="1">
    <citation type="journal article" date="2020" name="ISME J.">
        <title>Uncovering the hidden diversity of litter-decomposition mechanisms in mushroom-forming fungi.</title>
        <authorList>
            <person name="Floudas D."/>
            <person name="Bentzer J."/>
            <person name="Ahren D."/>
            <person name="Johansson T."/>
            <person name="Persson P."/>
            <person name="Tunlid A."/>
        </authorList>
    </citation>
    <scope>NUCLEOTIDE SEQUENCE [LARGE SCALE GENOMIC DNA]</scope>
    <source>
        <strain evidence="4 5">CBS 291.85</strain>
    </source>
</reference>
<keyword evidence="2" id="KW-0812">Transmembrane</keyword>
<feature type="domain" description="DUF6534" evidence="3">
    <location>
        <begin position="169"/>
        <end position="256"/>
    </location>
</feature>
<name>A0A8H5G598_9AGAR</name>
<sequence>MAVQVNIHDTLGVLFIVTIVTSALYGVGVIQAWFYYRNYNNKDRWYVRTLVGVVLFCDTAQMAMLSAAVYDYSVTKHDDPLALTKLDVGKNILTQLFFSGAIALLVQQFYCYRIWILSKNWIITAFVSAFSWASLILLYVYTIETINFPSLAALVEKKTLCTVLNSFGAVTDVVISMAMIYCLQTSKTGFKSTTGMINRLIAFTFSAGIPTSVCALLDVASLNSALGDTFVYMGWFLLMGRFYTNSLLVMLNSREYIREGSSSSANDSIPLNTTTSTARFQTPHAAWEPYSIDLQGERTKTAAPEEKSTRSTLVKSGVSTV</sequence>
<feature type="transmembrane region" description="Helical" evidence="2">
    <location>
        <begin position="163"/>
        <end position="184"/>
    </location>
</feature>
<dbReference type="PANTHER" id="PTHR40465:SF1">
    <property type="entry name" value="DUF6534 DOMAIN-CONTAINING PROTEIN"/>
    <property type="match status" value="1"/>
</dbReference>
<organism evidence="4 5">
    <name type="scientific">Tetrapyrgos nigripes</name>
    <dbReference type="NCBI Taxonomy" id="182062"/>
    <lineage>
        <taxon>Eukaryota</taxon>
        <taxon>Fungi</taxon>
        <taxon>Dikarya</taxon>
        <taxon>Basidiomycota</taxon>
        <taxon>Agaricomycotina</taxon>
        <taxon>Agaricomycetes</taxon>
        <taxon>Agaricomycetidae</taxon>
        <taxon>Agaricales</taxon>
        <taxon>Marasmiineae</taxon>
        <taxon>Marasmiaceae</taxon>
        <taxon>Tetrapyrgos</taxon>
    </lineage>
</organism>
<proteinExistence type="predicted"/>
<feature type="transmembrane region" description="Helical" evidence="2">
    <location>
        <begin position="12"/>
        <end position="34"/>
    </location>
</feature>
<feature type="transmembrane region" description="Helical" evidence="2">
    <location>
        <begin position="232"/>
        <end position="251"/>
    </location>
</feature>
<dbReference type="Proteomes" id="UP000559256">
    <property type="component" value="Unassembled WGS sequence"/>
</dbReference>
<comment type="caution">
    <text evidence="4">The sequence shown here is derived from an EMBL/GenBank/DDBJ whole genome shotgun (WGS) entry which is preliminary data.</text>
</comment>
<feature type="transmembrane region" description="Helical" evidence="2">
    <location>
        <begin position="196"/>
        <end position="220"/>
    </location>
</feature>
<dbReference type="InterPro" id="IPR045339">
    <property type="entry name" value="DUF6534"/>
</dbReference>
<feature type="compositionally biased region" description="Basic and acidic residues" evidence="1">
    <location>
        <begin position="297"/>
        <end position="309"/>
    </location>
</feature>
<dbReference type="OrthoDB" id="3263055at2759"/>
<evidence type="ECO:0000256" key="1">
    <source>
        <dbReference type="SAM" id="MobiDB-lite"/>
    </source>
</evidence>
<protein>
    <recommendedName>
        <fullName evidence="3">DUF6534 domain-containing protein</fullName>
    </recommendedName>
</protein>
<evidence type="ECO:0000313" key="5">
    <source>
        <dbReference type="Proteomes" id="UP000559256"/>
    </source>
</evidence>
<evidence type="ECO:0000313" key="4">
    <source>
        <dbReference type="EMBL" id="KAF5358662.1"/>
    </source>
</evidence>
<feature type="compositionally biased region" description="Polar residues" evidence="1">
    <location>
        <begin position="310"/>
        <end position="321"/>
    </location>
</feature>
<gene>
    <name evidence="4" type="ORF">D9758_007689</name>
</gene>
<evidence type="ECO:0000259" key="3">
    <source>
        <dbReference type="Pfam" id="PF20152"/>
    </source>
</evidence>
<feature type="region of interest" description="Disordered" evidence="1">
    <location>
        <begin position="297"/>
        <end position="321"/>
    </location>
</feature>
<dbReference type="EMBL" id="JAACJM010000049">
    <property type="protein sequence ID" value="KAF5358662.1"/>
    <property type="molecule type" value="Genomic_DNA"/>
</dbReference>
<feature type="transmembrane region" description="Helical" evidence="2">
    <location>
        <begin position="122"/>
        <end position="143"/>
    </location>
</feature>
<dbReference type="Pfam" id="PF20152">
    <property type="entry name" value="DUF6534"/>
    <property type="match status" value="1"/>
</dbReference>